<reference evidence="1 2" key="1">
    <citation type="journal article" date="2007" name="Int. J. Syst. Evol. Microbiol.">
        <title>Natronorubrum sulfidifaciens sp. nov., an extremely haloalkaliphilic archaeon isolated from Aiding salt lake in Xin-Jiang, China.</title>
        <authorList>
            <person name="Cui H.L."/>
            <person name="Tohty D."/>
            <person name="Liu H.C."/>
            <person name="Liu S.J."/>
            <person name="Oren A."/>
            <person name="Zhou P.J."/>
        </authorList>
    </citation>
    <scope>NUCLEOTIDE SEQUENCE [LARGE SCALE GENOMIC DNA]</scope>
    <source>
        <strain evidence="1 2">7-3</strain>
    </source>
</reference>
<name>A0A5P9P2G6_9EURY</name>
<keyword evidence="2" id="KW-1185">Reference proteome</keyword>
<organism evidence="1 2">
    <name type="scientific">Natronorubrum aibiense</name>
    <dbReference type="NCBI Taxonomy" id="348826"/>
    <lineage>
        <taxon>Archaea</taxon>
        <taxon>Methanobacteriati</taxon>
        <taxon>Methanobacteriota</taxon>
        <taxon>Stenosarchaea group</taxon>
        <taxon>Halobacteria</taxon>
        <taxon>Halobacteriales</taxon>
        <taxon>Natrialbaceae</taxon>
        <taxon>Natronorubrum</taxon>
    </lineage>
</organism>
<evidence type="ECO:0000313" key="2">
    <source>
        <dbReference type="Proteomes" id="UP000326170"/>
    </source>
</evidence>
<proteinExistence type="predicted"/>
<dbReference type="InterPro" id="IPR043519">
    <property type="entry name" value="NT_sf"/>
</dbReference>
<protein>
    <submittedName>
        <fullName evidence="1">Uncharacterized protein</fullName>
    </submittedName>
</protein>
<accession>A0A5P9P2G6</accession>
<dbReference type="Proteomes" id="UP000326170">
    <property type="component" value="Chromosome"/>
</dbReference>
<gene>
    <name evidence="1" type="ORF">GCU68_06950</name>
</gene>
<evidence type="ECO:0000313" key="1">
    <source>
        <dbReference type="EMBL" id="QFU82287.1"/>
    </source>
</evidence>
<dbReference type="AlphaFoldDB" id="A0A5P9P2G6"/>
<dbReference type="SUPFAM" id="SSF81301">
    <property type="entry name" value="Nucleotidyltransferase"/>
    <property type="match status" value="1"/>
</dbReference>
<dbReference type="EMBL" id="CP045488">
    <property type="protein sequence ID" value="QFU82287.1"/>
    <property type="molecule type" value="Genomic_DNA"/>
</dbReference>
<dbReference type="KEGG" id="nas:GCU68_06950"/>
<sequence>MDTFERAFKLGCTAVFAFVFSRRLDRTVTALLLGHSLNFLLNSHAVSALRSMNLSFYTEWDEFDAYATNLLDNLTERSWVKTIYVTGSLNDNRNEWQPGSDLDVIVIRKPGITNGIKAVFGALLVRFSATVNLFPLDIYFFDKEGTLEDRLIDKQEKLIPYSNQNNRNKR</sequence>